<dbReference type="PANTHER" id="PTHR42966:SF1">
    <property type="entry name" value="SIALIC ACID SYNTHASE"/>
    <property type="match status" value="1"/>
</dbReference>
<keyword evidence="2" id="KW-0808">Transferase</keyword>
<dbReference type="EMBL" id="JACIDR010000003">
    <property type="protein sequence ID" value="MBB3973786.1"/>
    <property type="molecule type" value="Genomic_DNA"/>
</dbReference>
<gene>
    <name evidence="2" type="ORF">GGR24_002456</name>
</gene>
<comment type="caution">
    <text evidence="2">The sequence shown here is derived from an EMBL/GenBank/DDBJ whole genome shotgun (WGS) entry which is preliminary data.</text>
</comment>
<dbReference type="Pfam" id="PF03102">
    <property type="entry name" value="NeuB"/>
    <property type="match status" value="1"/>
</dbReference>
<organism evidence="2 3">
    <name type="scientific">Hansschlegelia beijingensis</name>
    <dbReference type="NCBI Taxonomy" id="1133344"/>
    <lineage>
        <taxon>Bacteria</taxon>
        <taxon>Pseudomonadati</taxon>
        <taxon>Pseudomonadota</taxon>
        <taxon>Alphaproteobacteria</taxon>
        <taxon>Hyphomicrobiales</taxon>
        <taxon>Methylopilaceae</taxon>
        <taxon>Hansschlegelia</taxon>
    </lineage>
</organism>
<evidence type="ECO:0000313" key="3">
    <source>
        <dbReference type="Proteomes" id="UP000528964"/>
    </source>
</evidence>
<proteinExistence type="predicted"/>
<keyword evidence="3" id="KW-1185">Reference proteome</keyword>
<dbReference type="InterPro" id="IPR013785">
    <property type="entry name" value="Aldolase_TIM"/>
</dbReference>
<dbReference type="InterPro" id="IPR013132">
    <property type="entry name" value="PseI/NeuA/B-like_N"/>
</dbReference>
<feature type="domain" description="PseI/NeuA/B-like" evidence="1">
    <location>
        <begin position="23"/>
        <end position="267"/>
    </location>
</feature>
<dbReference type="PANTHER" id="PTHR42966">
    <property type="entry name" value="N-ACETYLNEURAMINATE SYNTHASE"/>
    <property type="match status" value="1"/>
</dbReference>
<dbReference type="AlphaFoldDB" id="A0A7W6GFE8"/>
<evidence type="ECO:0000313" key="2">
    <source>
        <dbReference type="EMBL" id="MBB3973786.1"/>
    </source>
</evidence>
<dbReference type="EC" id="2.5.1.56" evidence="2"/>
<sequence length="291" mass="32634">MVKVIAEIGCNHMGRLDIAKRMVEVAARECRADVAKFQKRNNRELLSPKQYGEPHPVPANAYGESYGAHREALEFSVEQHAELKAHCEELGVVYATSVWDMTSAREIAGLNPALIKIPSATNLNFELQGWLCENFAGEIHVSTGMTTRDEIEVVVEFYEQRGRAQDVVLYACTSGYPVSFDDLCLLEVARLRDVYEGRVKQIGFSGHHLGIAADVAALTLGAAWVERHFTLDRTWKGTDHAASLEPDGLRRLCRDLRNVEIALSYKDKDLLDVEEEQRKKLKWLPGLRAVG</sequence>
<reference evidence="2 3" key="1">
    <citation type="submission" date="2020-08" db="EMBL/GenBank/DDBJ databases">
        <title>Genomic Encyclopedia of Type Strains, Phase IV (KMG-IV): sequencing the most valuable type-strain genomes for metagenomic binning, comparative biology and taxonomic classification.</title>
        <authorList>
            <person name="Goeker M."/>
        </authorList>
    </citation>
    <scope>NUCLEOTIDE SEQUENCE [LARGE SCALE GENOMIC DNA]</scope>
    <source>
        <strain evidence="2 3">DSM 25481</strain>
    </source>
</reference>
<dbReference type="Gene3D" id="3.20.20.70">
    <property type="entry name" value="Aldolase class I"/>
    <property type="match status" value="1"/>
</dbReference>
<dbReference type="SUPFAM" id="SSF51569">
    <property type="entry name" value="Aldolase"/>
    <property type="match status" value="1"/>
</dbReference>
<accession>A0A7W6GFE8</accession>
<dbReference type="RefSeq" id="WP_183395626.1">
    <property type="nucleotide sequence ID" value="NZ_JACIDR010000003.1"/>
</dbReference>
<dbReference type="GO" id="GO:0050462">
    <property type="term" value="F:N-acetylneuraminate synthase activity"/>
    <property type="evidence" value="ECO:0007669"/>
    <property type="project" value="UniProtKB-EC"/>
</dbReference>
<protein>
    <submittedName>
        <fullName evidence="2">N-acetylneuraminate synthase</fullName>
        <ecNumber evidence="2">2.5.1.56</ecNumber>
    </submittedName>
</protein>
<dbReference type="InterPro" id="IPR051690">
    <property type="entry name" value="PseI-like"/>
</dbReference>
<dbReference type="GO" id="GO:0047444">
    <property type="term" value="F:N-acylneuraminate-9-phosphate synthase activity"/>
    <property type="evidence" value="ECO:0007669"/>
    <property type="project" value="TreeGrafter"/>
</dbReference>
<name>A0A7W6GFE8_9HYPH</name>
<dbReference type="GO" id="GO:0016051">
    <property type="term" value="P:carbohydrate biosynthetic process"/>
    <property type="evidence" value="ECO:0007669"/>
    <property type="project" value="InterPro"/>
</dbReference>
<evidence type="ECO:0000259" key="1">
    <source>
        <dbReference type="Pfam" id="PF03102"/>
    </source>
</evidence>
<dbReference type="Proteomes" id="UP000528964">
    <property type="component" value="Unassembled WGS sequence"/>
</dbReference>